<comment type="caution">
    <text evidence="5">The sequence shown here is derived from an EMBL/GenBank/DDBJ whole genome shotgun (WGS) entry which is preliminary data.</text>
</comment>
<protein>
    <recommendedName>
        <fullName evidence="3">Thioesterase domain-containing protein</fullName>
    </recommendedName>
</protein>
<gene>
    <name evidence="4" type="ORF">CNMCM5793_005017</name>
    <name evidence="5" type="ORF">CNMCM6106_001222</name>
</gene>
<dbReference type="OrthoDB" id="46529at2759"/>
<dbReference type="Pfam" id="PF03061">
    <property type="entry name" value="4HBT"/>
    <property type="match status" value="1"/>
</dbReference>
<feature type="domain" description="Thioesterase" evidence="3">
    <location>
        <begin position="88"/>
        <end position="151"/>
    </location>
</feature>
<evidence type="ECO:0000256" key="2">
    <source>
        <dbReference type="ARBA" id="ARBA00022801"/>
    </source>
</evidence>
<dbReference type="EMBL" id="JACBAD010002101">
    <property type="protein sequence ID" value="KAF7116536.1"/>
    <property type="molecule type" value="Genomic_DNA"/>
</dbReference>
<reference evidence="5" key="1">
    <citation type="submission" date="2020-06" db="EMBL/GenBank/DDBJ databases">
        <title>Draft genome sequences of strains closely related to Aspergillus parafelis and Aspergillus hiratsukae.</title>
        <authorList>
            <person name="Dos Santos R.A.C."/>
            <person name="Rivero-Menendez O."/>
            <person name="Steenwyk J.L."/>
            <person name="Mead M.E."/>
            <person name="Goldman G.H."/>
            <person name="Alastruey-Izquierdo A."/>
            <person name="Rokas A."/>
        </authorList>
    </citation>
    <scope>NUCLEOTIDE SEQUENCE</scope>
    <source>
        <strain evidence="4">CNM-CM5793</strain>
        <strain evidence="5">CNM-CM6106</strain>
    </source>
</reference>
<evidence type="ECO:0000259" key="3">
    <source>
        <dbReference type="Pfam" id="PF03061"/>
    </source>
</evidence>
<dbReference type="Proteomes" id="UP000630445">
    <property type="component" value="Unassembled WGS sequence"/>
</dbReference>
<dbReference type="InterPro" id="IPR006683">
    <property type="entry name" value="Thioestr_dom"/>
</dbReference>
<evidence type="ECO:0000313" key="4">
    <source>
        <dbReference type="EMBL" id="KAF7116536.1"/>
    </source>
</evidence>
<dbReference type="FunFam" id="3.10.129.10:FF:000033">
    <property type="entry name" value="acyl-coenzyme A thioesterase 13"/>
    <property type="match status" value="1"/>
</dbReference>
<dbReference type="SUPFAM" id="SSF54637">
    <property type="entry name" value="Thioesterase/thiol ester dehydrase-isomerase"/>
    <property type="match status" value="1"/>
</dbReference>
<accession>A0A8H6PL59</accession>
<comment type="similarity">
    <text evidence="1">Belongs to the thioesterase PaaI family.</text>
</comment>
<dbReference type="PANTHER" id="PTHR21660:SF1">
    <property type="entry name" value="ACYL-COENZYME A THIOESTERASE 13"/>
    <property type="match status" value="1"/>
</dbReference>
<dbReference type="Proteomes" id="UP000662466">
    <property type="component" value="Unassembled WGS sequence"/>
</dbReference>
<dbReference type="Gene3D" id="3.10.129.10">
    <property type="entry name" value="Hotdog Thioesterase"/>
    <property type="match status" value="1"/>
</dbReference>
<sequence>MISLFRTLPLKYADTFLIVHLLPISYSPTYSIALFAPSKYDSFAICQICLGVLSGYLRVGASLRVTAARPGTVNFELDIQREHTNRLQILHGGTIASMVDLGGSLAVASRGLFATGVSTDLNVTYLSSGGKVGDKIQAEVTCDKYSGSSTCLIKSTVGKTLAYTNIKFMNSKGEVFARGSHTKYIAIAWKDPKNIVEELDGRKES</sequence>
<keyword evidence="2" id="KW-0378">Hydrolase</keyword>
<dbReference type="AlphaFoldDB" id="A0A8H6PL59"/>
<proteinExistence type="inferred from homology"/>
<evidence type="ECO:0000256" key="1">
    <source>
        <dbReference type="ARBA" id="ARBA00008324"/>
    </source>
</evidence>
<dbReference type="InterPro" id="IPR039298">
    <property type="entry name" value="ACOT13"/>
</dbReference>
<dbReference type="CDD" id="cd03443">
    <property type="entry name" value="PaaI_thioesterase"/>
    <property type="match status" value="1"/>
</dbReference>
<evidence type="ECO:0000313" key="6">
    <source>
        <dbReference type="Proteomes" id="UP000630445"/>
    </source>
</evidence>
<dbReference type="InterPro" id="IPR029069">
    <property type="entry name" value="HotDog_dom_sf"/>
</dbReference>
<dbReference type="PANTHER" id="PTHR21660">
    <property type="entry name" value="THIOESTERASE SUPERFAMILY MEMBER-RELATED"/>
    <property type="match status" value="1"/>
</dbReference>
<evidence type="ECO:0000313" key="5">
    <source>
        <dbReference type="EMBL" id="KAF7156780.1"/>
    </source>
</evidence>
<dbReference type="EMBL" id="JACBAF010002308">
    <property type="protein sequence ID" value="KAF7156780.1"/>
    <property type="molecule type" value="Genomic_DNA"/>
</dbReference>
<name>A0A8H6PL59_9EURO</name>
<organism evidence="5 7">
    <name type="scientific">Aspergillus hiratsukae</name>
    <dbReference type="NCBI Taxonomy" id="1194566"/>
    <lineage>
        <taxon>Eukaryota</taxon>
        <taxon>Fungi</taxon>
        <taxon>Dikarya</taxon>
        <taxon>Ascomycota</taxon>
        <taxon>Pezizomycotina</taxon>
        <taxon>Eurotiomycetes</taxon>
        <taxon>Eurotiomycetidae</taxon>
        <taxon>Eurotiales</taxon>
        <taxon>Aspergillaceae</taxon>
        <taxon>Aspergillus</taxon>
        <taxon>Aspergillus subgen. Fumigati</taxon>
    </lineage>
</organism>
<keyword evidence="6" id="KW-1185">Reference proteome</keyword>
<dbReference type="GO" id="GO:0047617">
    <property type="term" value="F:fatty acyl-CoA hydrolase activity"/>
    <property type="evidence" value="ECO:0007669"/>
    <property type="project" value="InterPro"/>
</dbReference>
<evidence type="ECO:0000313" key="7">
    <source>
        <dbReference type="Proteomes" id="UP000662466"/>
    </source>
</evidence>